<dbReference type="AlphaFoldDB" id="A0A1E7FQG0"/>
<evidence type="ECO:0000313" key="7">
    <source>
        <dbReference type="EMBL" id="OEU20386.1"/>
    </source>
</evidence>
<dbReference type="KEGG" id="fcy:FRACYDRAFT_235965"/>
<organism evidence="7 8">
    <name type="scientific">Fragilariopsis cylindrus CCMP1102</name>
    <dbReference type="NCBI Taxonomy" id="635003"/>
    <lineage>
        <taxon>Eukaryota</taxon>
        <taxon>Sar</taxon>
        <taxon>Stramenopiles</taxon>
        <taxon>Ochrophyta</taxon>
        <taxon>Bacillariophyta</taxon>
        <taxon>Bacillariophyceae</taxon>
        <taxon>Bacillariophycidae</taxon>
        <taxon>Bacillariales</taxon>
        <taxon>Bacillariaceae</taxon>
        <taxon>Fragilariopsis</taxon>
    </lineage>
</organism>
<sequence length="216" mass="24144">MADSNDNKNDDNNDDDTDDDTYIKTTTHNYVSRRAIIDGAKQVEIRGRSIIHEKVKVRGDLSIIKIGRYVEIGSSTLLEPSYNPYNQDNDNNNNNNNKKYIPMIIGSHTHIGKECTIQAAAIGSMVWIGDNVKIGKRCIIKDNCIIESNIVLGNDTVIPPFTLLSSSNNSSNSSTRSSSNNNNNTYEELPPSVAVTTQEVSLDRYSEFKQEQRNKQ</sequence>
<feature type="compositionally biased region" description="Low complexity" evidence="6">
    <location>
        <begin position="166"/>
        <end position="184"/>
    </location>
</feature>
<evidence type="ECO:0000256" key="6">
    <source>
        <dbReference type="SAM" id="MobiDB-lite"/>
    </source>
</evidence>
<protein>
    <recommendedName>
        <fullName evidence="5">Dynactin subunit 5</fullName>
    </recommendedName>
</protein>
<evidence type="ECO:0000256" key="1">
    <source>
        <dbReference type="ARBA" id="ARBA00004245"/>
    </source>
</evidence>
<dbReference type="OrthoDB" id="417208at2759"/>
<evidence type="ECO:0000256" key="5">
    <source>
        <dbReference type="ARBA" id="ARBA00034865"/>
    </source>
</evidence>
<dbReference type="PANTHER" id="PTHR46126">
    <property type="entry name" value="DYNACTIN SUBUNIT 5"/>
    <property type="match status" value="1"/>
</dbReference>
<name>A0A1E7FQG0_9STRA</name>
<evidence type="ECO:0000256" key="4">
    <source>
        <dbReference type="ARBA" id="ARBA00034706"/>
    </source>
</evidence>
<evidence type="ECO:0000256" key="3">
    <source>
        <dbReference type="ARBA" id="ARBA00023212"/>
    </source>
</evidence>
<keyword evidence="8" id="KW-1185">Reference proteome</keyword>
<dbReference type="InterPro" id="IPR047125">
    <property type="entry name" value="DCTN5"/>
</dbReference>
<comment type="similarity">
    <text evidence="4">Belongs to the dynactin subunits 5/6 family. Dynactin subunit 5 subfamily.</text>
</comment>
<dbReference type="EMBL" id="KV784355">
    <property type="protein sequence ID" value="OEU20386.1"/>
    <property type="molecule type" value="Genomic_DNA"/>
</dbReference>
<dbReference type="SUPFAM" id="SSF51161">
    <property type="entry name" value="Trimeric LpxA-like enzymes"/>
    <property type="match status" value="1"/>
</dbReference>
<gene>
    <name evidence="7" type="primary">DCTN1</name>
    <name evidence="7" type="ORF">FRACYDRAFT_235965</name>
</gene>
<dbReference type="InParanoid" id="A0A1E7FQG0"/>
<proteinExistence type="inferred from homology"/>
<accession>A0A1E7FQG0</accession>
<dbReference type="Pfam" id="PF21711">
    <property type="entry name" value="DCTN5"/>
    <property type="match status" value="1"/>
</dbReference>
<feature type="region of interest" description="Disordered" evidence="6">
    <location>
        <begin position="1"/>
        <end position="22"/>
    </location>
</feature>
<feature type="region of interest" description="Disordered" evidence="6">
    <location>
        <begin position="166"/>
        <end position="193"/>
    </location>
</feature>
<dbReference type="InterPro" id="IPR011004">
    <property type="entry name" value="Trimer_LpxA-like_sf"/>
</dbReference>
<evidence type="ECO:0000313" key="8">
    <source>
        <dbReference type="Proteomes" id="UP000095751"/>
    </source>
</evidence>
<dbReference type="PANTHER" id="PTHR46126:SF1">
    <property type="entry name" value="DYNACTIN SUBUNIT 5"/>
    <property type="match status" value="1"/>
</dbReference>
<reference evidence="7 8" key="1">
    <citation type="submission" date="2016-09" db="EMBL/GenBank/DDBJ databases">
        <title>Extensive genetic diversity and differential bi-allelic expression allows diatom success in the polar Southern Ocean.</title>
        <authorList>
            <consortium name="DOE Joint Genome Institute"/>
            <person name="Mock T."/>
            <person name="Otillar R.P."/>
            <person name="Strauss J."/>
            <person name="Dupont C."/>
            <person name="Frickenhaus S."/>
            <person name="Maumus F."/>
            <person name="Mcmullan M."/>
            <person name="Sanges R."/>
            <person name="Schmutz J."/>
            <person name="Toseland A."/>
            <person name="Valas R."/>
            <person name="Veluchamy A."/>
            <person name="Ward B.J."/>
            <person name="Allen A."/>
            <person name="Barry K."/>
            <person name="Falciatore A."/>
            <person name="Ferrante M."/>
            <person name="Fortunato A.E."/>
            <person name="Gloeckner G."/>
            <person name="Gruber A."/>
            <person name="Hipkin R."/>
            <person name="Janech M."/>
            <person name="Kroth P."/>
            <person name="Leese F."/>
            <person name="Lindquist E."/>
            <person name="Lyon B.R."/>
            <person name="Martin J."/>
            <person name="Mayer C."/>
            <person name="Parker M."/>
            <person name="Quesneville H."/>
            <person name="Raymond J."/>
            <person name="Uhlig C."/>
            <person name="Valentin K.U."/>
            <person name="Worden A.Z."/>
            <person name="Armbrust E.V."/>
            <person name="Bowler C."/>
            <person name="Green B."/>
            <person name="Moulton V."/>
            <person name="Van Oosterhout C."/>
            <person name="Grigoriev I."/>
        </authorList>
    </citation>
    <scope>NUCLEOTIDE SEQUENCE [LARGE SCALE GENOMIC DNA]</scope>
    <source>
        <strain evidence="7 8">CCMP1102</strain>
    </source>
</reference>
<dbReference type="Proteomes" id="UP000095751">
    <property type="component" value="Unassembled WGS sequence"/>
</dbReference>
<keyword evidence="3" id="KW-0206">Cytoskeleton</keyword>
<comment type="subcellular location">
    <subcellularLocation>
        <location evidence="1">Cytoplasm</location>
        <location evidence="1">Cytoskeleton</location>
    </subcellularLocation>
</comment>
<evidence type="ECO:0000256" key="2">
    <source>
        <dbReference type="ARBA" id="ARBA00022490"/>
    </source>
</evidence>
<feature type="compositionally biased region" description="Basic and acidic residues" evidence="6">
    <location>
        <begin position="1"/>
        <end position="11"/>
    </location>
</feature>
<dbReference type="Gene3D" id="2.160.10.10">
    <property type="entry name" value="Hexapeptide repeat proteins"/>
    <property type="match status" value="1"/>
</dbReference>
<keyword evidence="2" id="KW-0963">Cytoplasm</keyword>
<dbReference type="GO" id="GO:0005869">
    <property type="term" value="C:dynactin complex"/>
    <property type="evidence" value="ECO:0007669"/>
    <property type="project" value="TreeGrafter"/>
</dbReference>